<evidence type="ECO:0008006" key="3">
    <source>
        <dbReference type="Google" id="ProtNLM"/>
    </source>
</evidence>
<reference evidence="2" key="1">
    <citation type="journal article" date="2019" name="Int. J. Syst. Evol. Microbiol.">
        <title>The Global Catalogue of Microorganisms (GCM) 10K type strain sequencing project: providing services to taxonomists for standard genome sequencing and annotation.</title>
        <authorList>
            <consortium name="The Broad Institute Genomics Platform"/>
            <consortium name="The Broad Institute Genome Sequencing Center for Infectious Disease"/>
            <person name="Wu L."/>
            <person name="Ma J."/>
        </authorList>
    </citation>
    <scope>NUCLEOTIDE SEQUENCE [LARGE SCALE GENOMIC DNA]</scope>
    <source>
        <strain evidence="2">JCM 18326</strain>
    </source>
</reference>
<dbReference type="PROSITE" id="PS51257">
    <property type="entry name" value="PROKAR_LIPOPROTEIN"/>
    <property type="match status" value="1"/>
</dbReference>
<protein>
    <recommendedName>
        <fullName evidence="3">Lipoprotein</fullName>
    </recommendedName>
</protein>
<dbReference type="RefSeq" id="WP_345373345.1">
    <property type="nucleotide sequence ID" value="NZ_BAABJX010000048.1"/>
</dbReference>
<evidence type="ECO:0000313" key="1">
    <source>
        <dbReference type="EMBL" id="GAA4843587.1"/>
    </source>
</evidence>
<accession>A0ABP9DFL1</accession>
<sequence length="217" mass="26149">MKNQLQLLVPFMLLISCEWDTTVILDRERAQDQITLSWQRYLYEEREIIPLSQFKTFGECFDDISLQYKNSFFPQIALQTEKGVIIPLYVQSFEISKGACICFKKRNIWELQQVTDYSKKQFNAFYINPQQNKRYAESPRKAAIYLGLPKSTSTEEFSRLLENIFGEYQKLWNKQALMMFDKKVEELNEEEFERVYELLPMYIDFDNRLFDETKFLY</sequence>
<organism evidence="1 2">
    <name type="scientific">Algivirga pacifica</name>
    <dbReference type="NCBI Taxonomy" id="1162670"/>
    <lineage>
        <taxon>Bacteria</taxon>
        <taxon>Pseudomonadati</taxon>
        <taxon>Bacteroidota</taxon>
        <taxon>Cytophagia</taxon>
        <taxon>Cytophagales</taxon>
        <taxon>Flammeovirgaceae</taxon>
        <taxon>Algivirga</taxon>
    </lineage>
</organism>
<comment type="caution">
    <text evidence="1">The sequence shown here is derived from an EMBL/GenBank/DDBJ whole genome shotgun (WGS) entry which is preliminary data.</text>
</comment>
<name>A0ABP9DFL1_9BACT</name>
<keyword evidence="2" id="KW-1185">Reference proteome</keyword>
<dbReference type="EMBL" id="BAABJX010000048">
    <property type="protein sequence ID" value="GAA4843587.1"/>
    <property type="molecule type" value="Genomic_DNA"/>
</dbReference>
<proteinExistence type="predicted"/>
<dbReference type="Proteomes" id="UP001500298">
    <property type="component" value="Unassembled WGS sequence"/>
</dbReference>
<evidence type="ECO:0000313" key="2">
    <source>
        <dbReference type="Proteomes" id="UP001500298"/>
    </source>
</evidence>
<gene>
    <name evidence="1" type="ORF">GCM10023331_30670</name>
</gene>